<sequence>MAADNSNNTNTPPSPGQEPPSPDPRPLAAPSVDPAITAAQIGARASHRSALWGFGGVVLTAVVTVIIAFVATSDDDEKEDAKPSATAATYAAKPTASVPSSPEPSASADAESPEPSNDPSKPFPGEPLPLRLNGDSTCNYASHIDFDAYPFVTRVDRAEPDAEDAAAPADLNWYGCSPVEFGTARDSQAGVLSKRQPFSKEACEAAANGGGLEEILMHSNAVEEAGIIAGNSICVITDKGRLVRAQIVEAPWAPNLSLKITTVS</sequence>
<feature type="transmembrane region" description="Helical" evidence="2">
    <location>
        <begin position="50"/>
        <end position="71"/>
    </location>
</feature>
<keyword evidence="2" id="KW-0472">Membrane</keyword>
<proteinExistence type="predicted"/>
<feature type="compositionally biased region" description="Low complexity" evidence="1">
    <location>
        <begin position="1"/>
        <end position="11"/>
    </location>
</feature>
<comment type="caution">
    <text evidence="3">The sequence shown here is derived from an EMBL/GenBank/DDBJ whole genome shotgun (WGS) entry which is preliminary data.</text>
</comment>
<feature type="compositionally biased region" description="Pro residues" evidence="1">
    <location>
        <begin position="12"/>
        <end position="27"/>
    </location>
</feature>
<evidence type="ECO:0000313" key="3">
    <source>
        <dbReference type="EMBL" id="MDQ0904545.1"/>
    </source>
</evidence>
<evidence type="ECO:0008006" key="5">
    <source>
        <dbReference type="Google" id="ProtNLM"/>
    </source>
</evidence>
<dbReference type="RefSeq" id="WP_306972128.1">
    <property type="nucleotide sequence ID" value="NZ_JAUSZV010000003.1"/>
</dbReference>
<protein>
    <recommendedName>
        <fullName evidence="5">Serine/threonine protein kinase</fullName>
    </recommendedName>
</protein>
<evidence type="ECO:0000313" key="4">
    <source>
        <dbReference type="Proteomes" id="UP001234216"/>
    </source>
</evidence>
<reference evidence="3" key="1">
    <citation type="submission" date="2023-07" db="EMBL/GenBank/DDBJ databases">
        <title>Comparative genomics of wheat-associated soil bacteria to identify genetic determinants of phenazine resistance.</title>
        <authorList>
            <person name="Mouncey N."/>
        </authorList>
    </citation>
    <scope>NUCLEOTIDE SEQUENCE</scope>
    <source>
        <strain evidence="3">V4I22</strain>
    </source>
</reference>
<dbReference type="AlphaFoldDB" id="A0AAW8F5B5"/>
<dbReference type="EMBL" id="JAUSZV010000003">
    <property type="protein sequence ID" value="MDQ0904545.1"/>
    <property type="molecule type" value="Genomic_DNA"/>
</dbReference>
<gene>
    <name evidence="3" type="ORF">QFZ22_000530</name>
</gene>
<evidence type="ECO:0000256" key="2">
    <source>
        <dbReference type="SAM" id="Phobius"/>
    </source>
</evidence>
<feature type="region of interest" description="Disordered" evidence="1">
    <location>
        <begin position="74"/>
        <end position="129"/>
    </location>
</feature>
<keyword evidence="2" id="KW-1133">Transmembrane helix</keyword>
<feature type="region of interest" description="Disordered" evidence="1">
    <location>
        <begin position="1"/>
        <end position="33"/>
    </location>
</feature>
<feature type="compositionally biased region" description="Low complexity" evidence="1">
    <location>
        <begin position="83"/>
        <end position="115"/>
    </location>
</feature>
<accession>A0AAW8F5B5</accession>
<name>A0AAW8F5B5_9ACTN</name>
<dbReference type="Proteomes" id="UP001234216">
    <property type="component" value="Unassembled WGS sequence"/>
</dbReference>
<organism evidence="3 4">
    <name type="scientific">Streptomyces canus</name>
    <dbReference type="NCBI Taxonomy" id="58343"/>
    <lineage>
        <taxon>Bacteria</taxon>
        <taxon>Bacillati</taxon>
        <taxon>Actinomycetota</taxon>
        <taxon>Actinomycetes</taxon>
        <taxon>Kitasatosporales</taxon>
        <taxon>Streptomycetaceae</taxon>
        <taxon>Streptomyces</taxon>
        <taxon>Streptomyces aurantiacus group</taxon>
    </lineage>
</organism>
<keyword evidence="2" id="KW-0812">Transmembrane</keyword>
<evidence type="ECO:0000256" key="1">
    <source>
        <dbReference type="SAM" id="MobiDB-lite"/>
    </source>
</evidence>